<organism evidence="4 5">
    <name type="scientific">Brassica campestris</name>
    <name type="common">Field mustard</name>
    <dbReference type="NCBI Taxonomy" id="3711"/>
    <lineage>
        <taxon>Eukaryota</taxon>
        <taxon>Viridiplantae</taxon>
        <taxon>Streptophyta</taxon>
        <taxon>Embryophyta</taxon>
        <taxon>Tracheophyta</taxon>
        <taxon>Spermatophyta</taxon>
        <taxon>Magnoliopsida</taxon>
        <taxon>eudicotyledons</taxon>
        <taxon>Gunneridae</taxon>
        <taxon>Pentapetalae</taxon>
        <taxon>rosids</taxon>
        <taxon>malvids</taxon>
        <taxon>Brassicales</taxon>
        <taxon>Brassicaceae</taxon>
        <taxon>Brassiceae</taxon>
        <taxon>Brassica</taxon>
    </lineage>
</organism>
<evidence type="ECO:0000256" key="1">
    <source>
        <dbReference type="ARBA" id="ARBA00006568"/>
    </source>
</evidence>
<evidence type="ECO:0000256" key="2">
    <source>
        <dbReference type="ARBA" id="ARBA00022734"/>
    </source>
</evidence>
<dbReference type="PANTHER" id="PTHR47293:SF12">
    <property type="entry name" value="JACALIN-RELATED LECTIN 32-RELATED"/>
    <property type="match status" value="1"/>
</dbReference>
<dbReference type="Gene3D" id="2.100.10.30">
    <property type="entry name" value="Jacalin-like lectin domain"/>
    <property type="match status" value="1"/>
</dbReference>
<dbReference type="GO" id="GO:0030246">
    <property type="term" value="F:carbohydrate binding"/>
    <property type="evidence" value="ECO:0007669"/>
    <property type="project" value="UniProtKB-KW"/>
</dbReference>
<sequence length="113" mass="12658">MAQKVEAQRGVEGDVWDDGFYDGVRKVHVGQGQDGVSFINAVYEKGSQEVEGGEHGNTTLLGFETFEVDADDYIIKQWRSHSVTYDIIFGHESDVITSITFYTFKGKPLHPID</sequence>
<evidence type="ECO:0000313" key="4">
    <source>
        <dbReference type="EMBL" id="CAG7890082.1"/>
    </source>
</evidence>
<name>A0A8D9LXB8_BRACM</name>
<protein>
    <recommendedName>
        <fullName evidence="3">Jacalin-type lectin domain-containing protein</fullName>
    </recommendedName>
</protein>
<dbReference type="InterPro" id="IPR001229">
    <property type="entry name" value="Jacalin-like_lectin_dom"/>
</dbReference>
<comment type="similarity">
    <text evidence="1">Belongs to the jacalin lectin family.</text>
</comment>
<evidence type="ECO:0000259" key="3">
    <source>
        <dbReference type="PROSITE" id="PS51752"/>
    </source>
</evidence>
<evidence type="ECO:0000313" key="5">
    <source>
        <dbReference type="Proteomes" id="UP000694005"/>
    </source>
</evidence>
<gene>
    <name evidence="4" type="ORF">BRAPAZ1V2_A01P41580.2</name>
</gene>
<dbReference type="SUPFAM" id="SSF51101">
    <property type="entry name" value="Mannose-binding lectins"/>
    <property type="match status" value="1"/>
</dbReference>
<dbReference type="EMBL" id="LS974617">
    <property type="protein sequence ID" value="CAG7890082.1"/>
    <property type="molecule type" value="Genomic_DNA"/>
</dbReference>
<dbReference type="Pfam" id="PF01419">
    <property type="entry name" value="Jacalin"/>
    <property type="match status" value="1"/>
</dbReference>
<dbReference type="AlphaFoldDB" id="A0A8D9LXB8"/>
<feature type="domain" description="Jacalin-type lectin" evidence="3">
    <location>
        <begin position="2"/>
        <end position="113"/>
    </location>
</feature>
<keyword evidence="2" id="KW-0430">Lectin</keyword>
<dbReference type="PROSITE" id="PS51752">
    <property type="entry name" value="JACALIN_LECTIN"/>
    <property type="match status" value="1"/>
</dbReference>
<dbReference type="SMART" id="SM00915">
    <property type="entry name" value="Jacalin"/>
    <property type="match status" value="1"/>
</dbReference>
<proteinExistence type="inferred from homology"/>
<accession>A0A8D9LXB8</accession>
<dbReference type="InterPro" id="IPR036404">
    <property type="entry name" value="Jacalin-like_lectin_dom_sf"/>
</dbReference>
<dbReference type="Gramene" id="A01p41580.2_BraZ1">
    <property type="protein sequence ID" value="A01p41580.2_BraZ1.CDS"/>
    <property type="gene ID" value="A01g41580.2_BraZ1"/>
</dbReference>
<dbReference type="PANTHER" id="PTHR47293">
    <property type="entry name" value="JACALIN-RELATED LECTIN 3"/>
    <property type="match status" value="1"/>
</dbReference>
<reference evidence="4 5" key="1">
    <citation type="submission" date="2021-07" db="EMBL/GenBank/DDBJ databases">
        <authorList>
            <consortium name="Genoscope - CEA"/>
            <person name="William W."/>
        </authorList>
    </citation>
    <scope>NUCLEOTIDE SEQUENCE [LARGE SCALE GENOMIC DNA]</scope>
</reference>
<dbReference type="Proteomes" id="UP000694005">
    <property type="component" value="Chromosome A01"/>
</dbReference>